<accession>A0A845GGI2</accession>
<dbReference type="Gene3D" id="3.90.226.10">
    <property type="entry name" value="2-enoyl-CoA Hydratase, Chain A, domain 1"/>
    <property type="match status" value="1"/>
</dbReference>
<dbReference type="SUPFAM" id="SSF52096">
    <property type="entry name" value="ClpP/crotonase"/>
    <property type="match status" value="1"/>
</dbReference>
<evidence type="ECO:0000313" key="1">
    <source>
        <dbReference type="EMBL" id="MYM92522.1"/>
    </source>
</evidence>
<proteinExistence type="predicted"/>
<evidence type="ECO:0008006" key="3">
    <source>
        <dbReference type="Google" id="ProtNLM"/>
    </source>
</evidence>
<comment type="caution">
    <text evidence="1">The sequence shown here is derived from an EMBL/GenBank/DDBJ whole genome shotgun (WGS) entry which is preliminary data.</text>
</comment>
<protein>
    <recommendedName>
        <fullName evidence="3">Tail specific protease domain-containing protein</fullName>
    </recommendedName>
</protein>
<name>A0A845GGI2_9BURK</name>
<gene>
    <name evidence="1" type="ORF">GTP90_01450</name>
</gene>
<dbReference type="EMBL" id="WWCX01000001">
    <property type="protein sequence ID" value="MYM92522.1"/>
    <property type="molecule type" value="Genomic_DNA"/>
</dbReference>
<dbReference type="InterPro" id="IPR029045">
    <property type="entry name" value="ClpP/crotonase-like_dom_sf"/>
</dbReference>
<organism evidence="1 2">
    <name type="scientific">Duganella vulcania</name>
    <dbReference type="NCBI Taxonomy" id="2692166"/>
    <lineage>
        <taxon>Bacteria</taxon>
        <taxon>Pseudomonadati</taxon>
        <taxon>Pseudomonadota</taxon>
        <taxon>Betaproteobacteria</taxon>
        <taxon>Burkholderiales</taxon>
        <taxon>Oxalobacteraceae</taxon>
        <taxon>Telluria group</taxon>
        <taxon>Duganella</taxon>
    </lineage>
</organism>
<sequence length="94" mass="10132">MPLYNSCFHKRRSRRHATGIRTIGTRTAGTLGDATALILPGNLPIRFTGDAVNDLDGRRIPGQGITPDIPVSPTLYDLLHDLDPMLGAARALAK</sequence>
<reference evidence="1" key="1">
    <citation type="submission" date="2019-12" db="EMBL/GenBank/DDBJ databases">
        <title>Novel species isolated from a subtropical stream in China.</title>
        <authorList>
            <person name="Lu H."/>
        </authorList>
    </citation>
    <scope>NUCLEOTIDE SEQUENCE [LARGE SCALE GENOMIC DNA]</scope>
    <source>
        <strain evidence="1">FT81W</strain>
    </source>
</reference>
<evidence type="ECO:0000313" key="2">
    <source>
        <dbReference type="Proteomes" id="UP000447355"/>
    </source>
</evidence>
<dbReference type="AlphaFoldDB" id="A0A845GGI2"/>
<dbReference type="Proteomes" id="UP000447355">
    <property type="component" value="Unassembled WGS sequence"/>
</dbReference>